<organism evidence="2 3">
    <name type="scientific">Streptomyces aquilus</name>
    <dbReference type="NCBI Taxonomy" id="2548456"/>
    <lineage>
        <taxon>Bacteria</taxon>
        <taxon>Bacillati</taxon>
        <taxon>Actinomycetota</taxon>
        <taxon>Actinomycetes</taxon>
        <taxon>Kitasatosporales</taxon>
        <taxon>Streptomycetaceae</taxon>
        <taxon>Streptomyces</taxon>
    </lineage>
</organism>
<keyword evidence="1" id="KW-0812">Transmembrane</keyword>
<dbReference type="RefSeq" id="WP_126273789.1">
    <property type="nucleotide sequence ID" value="NZ_CP034463.1"/>
</dbReference>
<evidence type="ECO:0000256" key="1">
    <source>
        <dbReference type="SAM" id="Phobius"/>
    </source>
</evidence>
<evidence type="ECO:0000313" key="2">
    <source>
        <dbReference type="EMBL" id="AZP19768.1"/>
    </source>
</evidence>
<reference evidence="2 3" key="1">
    <citation type="submission" date="2018-12" db="EMBL/GenBank/DDBJ databases">
        <authorList>
            <person name="Li K."/>
        </authorList>
    </citation>
    <scope>NUCLEOTIDE SEQUENCE [LARGE SCALE GENOMIC DNA]</scope>
    <source>
        <strain evidence="3">CR22</strain>
    </source>
</reference>
<dbReference type="AlphaFoldDB" id="A0A3Q9C398"/>
<accession>A0A3Q9C398</accession>
<feature type="transmembrane region" description="Helical" evidence="1">
    <location>
        <begin position="34"/>
        <end position="53"/>
    </location>
</feature>
<name>A0A3Q9C398_9ACTN</name>
<proteinExistence type="predicted"/>
<gene>
    <name evidence="2" type="ORF">EJC51_29090</name>
</gene>
<keyword evidence="1" id="KW-1133">Transmembrane helix</keyword>
<feature type="transmembrane region" description="Helical" evidence="1">
    <location>
        <begin position="6"/>
        <end position="27"/>
    </location>
</feature>
<dbReference type="KEGG" id="saqu:EJC51_29090"/>
<dbReference type="Proteomes" id="UP000280197">
    <property type="component" value="Chromosome"/>
</dbReference>
<sequence>MTVIVVALAVTLLATAYVWPLVPLVIYPMRRWRGFWAALYCAAIGAVCAVVFRDLRYMVGDFFELSVVLALLRAIVEVAGLAEPVRRKRREAREDTPS</sequence>
<protein>
    <submittedName>
        <fullName evidence="2">Uncharacterized protein</fullName>
    </submittedName>
</protein>
<feature type="transmembrane region" description="Helical" evidence="1">
    <location>
        <begin position="65"/>
        <end position="82"/>
    </location>
</feature>
<keyword evidence="3" id="KW-1185">Reference proteome</keyword>
<keyword evidence="1" id="KW-0472">Membrane</keyword>
<evidence type="ECO:0000313" key="3">
    <source>
        <dbReference type="Proteomes" id="UP000280197"/>
    </source>
</evidence>
<dbReference type="EMBL" id="CP034463">
    <property type="protein sequence ID" value="AZP19768.1"/>
    <property type="molecule type" value="Genomic_DNA"/>
</dbReference>